<keyword evidence="4" id="KW-0472">Membrane</keyword>
<gene>
    <name evidence="8" type="ORF">OC25_08415</name>
</gene>
<evidence type="ECO:0000259" key="7">
    <source>
        <dbReference type="Pfam" id="PF14322"/>
    </source>
</evidence>
<dbReference type="Pfam" id="PF14322">
    <property type="entry name" value="SusD-like_3"/>
    <property type="match status" value="1"/>
</dbReference>
<name>A0A0C1G4A5_9SPHI</name>
<evidence type="ECO:0000256" key="4">
    <source>
        <dbReference type="ARBA" id="ARBA00023136"/>
    </source>
</evidence>
<evidence type="ECO:0000256" key="1">
    <source>
        <dbReference type="ARBA" id="ARBA00004442"/>
    </source>
</evidence>
<proteinExistence type="inferred from homology"/>
<keyword evidence="3" id="KW-0732">Signal</keyword>
<sequence>MKLFHIKTYKLKLATAAILAIPLVGSIASCKKEFLEKAPELTLPDQDAFANPTRILGQVNGLYVSSKSGSLFGGRYLIYNDIRAEEFVNRTGNGVTGYDVYQGTNNSTNTYVASFFSQAYLTINRANLFLDGLSKNSTVLTAALNANYAGEAKFIRALNYFALIQIFAKPYVTDNGASRGLPLRLTPETSLANNALKSSTVAAIYAQIIKDLDEAEAGLPDTYSTPLLRTTRAHKNSAIALKTRVYLAMGNYAKVLEEGNKLVPQVAPFTNSARTAHALQPSIVSVFQAPFTTSESIFSFPMADTNAPGTQNQLGYYYSWAGNGNLEYSLNKTGAGIYADPIWPTSDARKSQLTQDATISGVLHSYPIKYGAVSPFTDFVPMIRYAEVLLNVAEAEALAPGGNLIRSKALLQAVRTRSDASFVYGVLVTPAALEAAILKERRIELLAEGFRYNDLARKATPLPSFGAGTSIPVADQRYTFPIPIGELNTNPLVNTF</sequence>
<evidence type="ECO:0000313" key="8">
    <source>
        <dbReference type="EMBL" id="KIA94944.1"/>
    </source>
</evidence>
<protein>
    <submittedName>
        <fullName evidence="8">Carbohydrate-binding protein SusD</fullName>
    </submittedName>
</protein>
<evidence type="ECO:0000256" key="5">
    <source>
        <dbReference type="ARBA" id="ARBA00023237"/>
    </source>
</evidence>
<dbReference type="InterPro" id="IPR033985">
    <property type="entry name" value="SusD-like_N"/>
</dbReference>
<evidence type="ECO:0000256" key="2">
    <source>
        <dbReference type="ARBA" id="ARBA00006275"/>
    </source>
</evidence>
<reference evidence="8 9" key="1">
    <citation type="submission" date="2014-10" db="EMBL/GenBank/DDBJ databases">
        <title>Pedobacter Kyungheensis.</title>
        <authorList>
            <person name="Anderson B.M."/>
            <person name="Newman J.D."/>
        </authorList>
    </citation>
    <scope>NUCLEOTIDE SEQUENCE [LARGE SCALE GENOMIC DNA]</scope>
    <source>
        <strain evidence="8 9">KACC 16221</strain>
    </source>
</reference>
<dbReference type="AlphaFoldDB" id="A0A0C1G4A5"/>
<dbReference type="RefSeq" id="WP_039474254.1">
    <property type="nucleotide sequence ID" value="NZ_JSYN01000007.1"/>
</dbReference>
<dbReference type="Pfam" id="PF07980">
    <property type="entry name" value="SusD_RagB"/>
    <property type="match status" value="1"/>
</dbReference>
<evidence type="ECO:0000313" key="9">
    <source>
        <dbReference type="Proteomes" id="UP000031246"/>
    </source>
</evidence>
<comment type="caution">
    <text evidence="8">The sequence shown here is derived from an EMBL/GenBank/DDBJ whole genome shotgun (WGS) entry which is preliminary data.</text>
</comment>
<organism evidence="8 9">
    <name type="scientific">Pedobacter kyungheensis</name>
    <dbReference type="NCBI Taxonomy" id="1069985"/>
    <lineage>
        <taxon>Bacteria</taxon>
        <taxon>Pseudomonadati</taxon>
        <taxon>Bacteroidota</taxon>
        <taxon>Sphingobacteriia</taxon>
        <taxon>Sphingobacteriales</taxon>
        <taxon>Sphingobacteriaceae</taxon>
        <taxon>Pedobacter</taxon>
    </lineage>
</organism>
<comment type="subcellular location">
    <subcellularLocation>
        <location evidence="1">Cell outer membrane</location>
    </subcellularLocation>
</comment>
<evidence type="ECO:0000259" key="6">
    <source>
        <dbReference type="Pfam" id="PF07980"/>
    </source>
</evidence>
<dbReference type="InterPro" id="IPR012944">
    <property type="entry name" value="SusD_RagB_dom"/>
</dbReference>
<dbReference type="EMBL" id="JSYN01000007">
    <property type="protein sequence ID" value="KIA94944.1"/>
    <property type="molecule type" value="Genomic_DNA"/>
</dbReference>
<feature type="domain" description="SusD-like N-terminal" evidence="7">
    <location>
        <begin position="34"/>
        <end position="247"/>
    </location>
</feature>
<evidence type="ECO:0000256" key="3">
    <source>
        <dbReference type="ARBA" id="ARBA00022729"/>
    </source>
</evidence>
<dbReference type="Proteomes" id="UP000031246">
    <property type="component" value="Unassembled WGS sequence"/>
</dbReference>
<dbReference type="InterPro" id="IPR011990">
    <property type="entry name" value="TPR-like_helical_dom_sf"/>
</dbReference>
<keyword evidence="9" id="KW-1185">Reference proteome</keyword>
<dbReference type="SUPFAM" id="SSF48452">
    <property type="entry name" value="TPR-like"/>
    <property type="match status" value="1"/>
</dbReference>
<dbReference type="GO" id="GO:0009279">
    <property type="term" value="C:cell outer membrane"/>
    <property type="evidence" value="ECO:0007669"/>
    <property type="project" value="UniProtKB-SubCell"/>
</dbReference>
<feature type="domain" description="RagB/SusD" evidence="6">
    <location>
        <begin position="380"/>
        <end position="457"/>
    </location>
</feature>
<dbReference type="PROSITE" id="PS51257">
    <property type="entry name" value="PROKAR_LIPOPROTEIN"/>
    <property type="match status" value="1"/>
</dbReference>
<accession>A0A0C1G4A5</accession>
<dbReference type="OrthoDB" id="9792139at2"/>
<dbReference type="CDD" id="cd08977">
    <property type="entry name" value="SusD"/>
    <property type="match status" value="1"/>
</dbReference>
<comment type="similarity">
    <text evidence="2">Belongs to the SusD family.</text>
</comment>
<dbReference type="Gene3D" id="1.25.40.390">
    <property type="match status" value="1"/>
</dbReference>
<keyword evidence="5" id="KW-0998">Cell outer membrane</keyword>